<dbReference type="AlphaFoldDB" id="A0A2K2CM44"/>
<evidence type="ECO:0000313" key="4">
    <source>
        <dbReference type="Proteomes" id="UP000008810"/>
    </source>
</evidence>
<reference evidence="3" key="3">
    <citation type="submission" date="2018-08" db="UniProtKB">
        <authorList>
            <consortium name="EnsemblPlants"/>
        </authorList>
    </citation>
    <scope>IDENTIFICATION</scope>
    <source>
        <strain evidence="3">cv. Bd21</strain>
    </source>
</reference>
<protein>
    <submittedName>
        <fullName evidence="2 3">Uncharacterized protein</fullName>
    </submittedName>
</protein>
<name>A0A2K2CM44_BRADI</name>
<keyword evidence="4" id="KW-1185">Reference proteome</keyword>
<accession>A0A2K2CM44</accession>
<evidence type="ECO:0000256" key="1">
    <source>
        <dbReference type="SAM" id="MobiDB-lite"/>
    </source>
</evidence>
<sequence length="257" mass="26959">MSGAKESFSLLCLPLFPLPELSSLPPPSPDISLLAPPLSSLRSHLSSSPAAPSSIYSPRPALPPKRTAVSPRTKECARLDPHAPTSPASVLRHTTELAAPVPAPSRASPPCHEDPRRGHEASSAILLKPREPSRSREGVPHRRCELRLLCDTPPPPSARSDHAACSSSPTPAGCRSTPKQLAKQRANPQPPSPSLSLSLRSTHASEIVTDAASSPSPAGSPCGHDPWDGEVGGGERDGYDGLHGLDRHGDPEEEPCA</sequence>
<feature type="compositionally biased region" description="Low complexity" evidence="1">
    <location>
        <begin position="211"/>
        <end position="221"/>
    </location>
</feature>
<feature type="compositionally biased region" description="Basic and acidic residues" evidence="1">
    <location>
        <begin position="233"/>
        <end position="250"/>
    </location>
</feature>
<dbReference type="Gramene" id="PNT63096">
    <property type="protein sequence ID" value="PNT63096"/>
    <property type="gene ID" value="BRADI_4g11456v3"/>
</dbReference>
<proteinExistence type="predicted"/>
<feature type="compositionally biased region" description="Low complexity" evidence="1">
    <location>
        <begin position="98"/>
        <end position="110"/>
    </location>
</feature>
<evidence type="ECO:0000313" key="3">
    <source>
        <dbReference type="EnsemblPlants" id="PNT63096"/>
    </source>
</evidence>
<gene>
    <name evidence="2" type="ORF">BRADI_4g11456v3</name>
</gene>
<dbReference type="InParanoid" id="A0A2K2CM44"/>
<feature type="compositionally biased region" description="Low complexity" evidence="1">
    <location>
        <begin position="30"/>
        <end position="59"/>
    </location>
</feature>
<feature type="region of interest" description="Disordered" evidence="1">
    <location>
        <begin position="26"/>
        <end position="257"/>
    </location>
</feature>
<organism evidence="2">
    <name type="scientific">Brachypodium distachyon</name>
    <name type="common">Purple false brome</name>
    <name type="synonym">Trachynia distachya</name>
    <dbReference type="NCBI Taxonomy" id="15368"/>
    <lineage>
        <taxon>Eukaryota</taxon>
        <taxon>Viridiplantae</taxon>
        <taxon>Streptophyta</taxon>
        <taxon>Embryophyta</taxon>
        <taxon>Tracheophyta</taxon>
        <taxon>Spermatophyta</taxon>
        <taxon>Magnoliopsida</taxon>
        <taxon>Liliopsida</taxon>
        <taxon>Poales</taxon>
        <taxon>Poaceae</taxon>
        <taxon>BOP clade</taxon>
        <taxon>Pooideae</taxon>
        <taxon>Stipodae</taxon>
        <taxon>Brachypodieae</taxon>
        <taxon>Brachypodium</taxon>
    </lineage>
</organism>
<feature type="compositionally biased region" description="Basic and acidic residues" evidence="1">
    <location>
        <begin position="128"/>
        <end position="148"/>
    </location>
</feature>
<dbReference type="EMBL" id="CM000883">
    <property type="protein sequence ID" value="PNT63096.1"/>
    <property type="molecule type" value="Genomic_DNA"/>
</dbReference>
<reference evidence="2 3" key="1">
    <citation type="journal article" date="2010" name="Nature">
        <title>Genome sequencing and analysis of the model grass Brachypodium distachyon.</title>
        <authorList>
            <consortium name="International Brachypodium Initiative"/>
        </authorList>
    </citation>
    <scope>NUCLEOTIDE SEQUENCE [LARGE SCALE GENOMIC DNA]</scope>
    <source>
        <strain evidence="2 3">Bd21</strain>
    </source>
</reference>
<feature type="compositionally biased region" description="Basic and acidic residues" evidence="1">
    <location>
        <begin position="111"/>
        <end position="120"/>
    </location>
</feature>
<reference evidence="2" key="2">
    <citation type="submission" date="2017-06" db="EMBL/GenBank/DDBJ databases">
        <title>WGS assembly of Brachypodium distachyon.</title>
        <authorList>
            <consortium name="The International Brachypodium Initiative"/>
            <person name="Lucas S."/>
            <person name="Harmon-Smith M."/>
            <person name="Lail K."/>
            <person name="Tice H."/>
            <person name="Grimwood J."/>
            <person name="Bruce D."/>
            <person name="Barry K."/>
            <person name="Shu S."/>
            <person name="Lindquist E."/>
            <person name="Wang M."/>
            <person name="Pitluck S."/>
            <person name="Vogel J.P."/>
            <person name="Garvin D.F."/>
            <person name="Mockler T.C."/>
            <person name="Schmutz J."/>
            <person name="Rokhsar D."/>
            <person name="Bevan M.W."/>
        </authorList>
    </citation>
    <scope>NUCLEOTIDE SEQUENCE</scope>
    <source>
        <strain evidence="2">Bd21</strain>
    </source>
</reference>
<feature type="compositionally biased region" description="Basic and acidic residues" evidence="1">
    <location>
        <begin position="72"/>
        <end position="81"/>
    </location>
</feature>
<evidence type="ECO:0000313" key="2">
    <source>
        <dbReference type="EMBL" id="PNT63096.1"/>
    </source>
</evidence>
<dbReference type="Proteomes" id="UP000008810">
    <property type="component" value="Chromosome 4"/>
</dbReference>
<dbReference type="EnsemblPlants" id="PNT63096">
    <property type="protein sequence ID" value="PNT63096"/>
    <property type="gene ID" value="BRADI_4g11456v3"/>
</dbReference>